<feature type="compositionally biased region" description="Polar residues" evidence="6">
    <location>
        <begin position="286"/>
        <end position="295"/>
    </location>
</feature>
<organism evidence="8 9">
    <name type="scientific">Buddleja alternifolia</name>
    <dbReference type="NCBI Taxonomy" id="168488"/>
    <lineage>
        <taxon>Eukaryota</taxon>
        <taxon>Viridiplantae</taxon>
        <taxon>Streptophyta</taxon>
        <taxon>Embryophyta</taxon>
        <taxon>Tracheophyta</taxon>
        <taxon>Spermatophyta</taxon>
        <taxon>Magnoliopsida</taxon>
        <taxon>eudicotyledons</taxon>
        <taxon>Gunneridae</taxon>
        <taxon>Pentapetalae</taxon>
        <taxon>asterids</taxon>
        <taxon>lamiids</taxon>
        <taxon>Lamiales</taxon>
        <taxon>Scrophulariaceae</taxon>
        <taxon>Buddlejeae</taxon>
        <taxon>Buddleja</taxon>
    </lineage>
</organism>
<keyword evidence="3" id="KW-0963">Cytoplasm</keyword>
<protein>
    <recommendedName>
        <fullName evidence="7">TPX2 C-terminal domain-containing protein</fullName>
    </recommendedName>
</protein>
<evidence type="ECO:0000313" key="8">
    <source>
        <dbReference type="EMBL" id="KAG8366717.1"/>
    </source>
</evidence>
<feature type="domain" description="TPX2 C-terminal" evidence="7">
    <location>
        <begin position="298"/>
        <end position="353"/>
    </location>
</feature>
<comment type="subcellular location">
    <subcellularLocation>
        <location evidence="1">Cytoplasm</location>
        <location evidence="1">Cytoskeleton</location>
    </subcellularLocation>
</comment>
<proteinExistence type="inferred from homology"/>
<evidence type="ECO:0000256" key="6">
    <source>
        <dbReference type="SAM" id="MobiDB-lite"/>
    </source>
</evidence>
<evidence type="ECO:0000256" key="4">
    <source>
        <dbReference type="ARBA" id="ARBA00022701"/>
    </source>
</evidence>
<name>A0AAV6WEA1_9LAMI</name>
<evidence type="ECO:0000256" key="5">
    <source>
        <dbReference type="ARBA" id="ARBA00023212"/>
    </source>
</evidence>
<dbReference type="Pfam" id="PF06886">
    <property type="entry name" value="TPX2"/>
    <property type="match status" value="1"/>
</dbReference>
<keyword evidence="9" id="KW-1185">Reference proteome</keyword>
<feature type="compositionally biased region" description="Low complexity" evidence="6">
    <location>
        <begin position="398"/>
        <end position="420"/>
    </location>
</feature>
<dbReference type="InterPro" id="IPR027329">
    <property type="entry name" value="TPX2_C"/>
</dbReference>
<keyword evidence="5" id="KW-0206">Cytoskeleton</keyword>
<dbReference type="AlphaFoldDB" id="A0AAV6WEA1"/>
<evidence type="ECO:0000256" key="3">
    <source>
        <dbReference type="ARBA" id="ARBA00022490"/>
    </source>
</evidence>
<dbReference type="EMBL" id="WHWC01000017">
    <property type="protein sequence ID" value="KAG8366717.1"/>
    <property type="molecule type" value="Genomic_DNA"/>
</dbReference>
<reference evidence="8" key="1">
    <citation type="submission" date="2019-10" db="EMBL/GenBank/DDBJ databases">
        <authorList>
            <person name="Zhang R."/>
            <person name="Pan Y."/>
            <person name="Wang J."/>
            <person name="Ma R."/>
            <person name="Yu S."/>
        </authorList>
    </citation>
    <scope>NUCLEOTIDE SEQUENCE</scope>
    <source>
        <strain evidence="8">LA-IB0</strain>
        <tissue evidence="8">Leaf</tissue>
    </source>
</reference>
<evidence type="ECO:0000313" key="9">
    <source>
        <dbReference type="Proteomes" id="UP000826271"/>
    </source>
</evidence>
<dbReference type="PANTHER" id="PTHR47067">
    <property type="entry name" value="TPX2 (TARGETING PROTEIN FOR XKLP2) PROTEIN FAMILY-RELATED"/>
    <property type="match status" value="1"/>
</dbReference>
<dbReference type="GO" id="GO:0005874">
    <property type="term" value="C:microtubule"/>
    <property type="evidence" value="ECO:0007669"/>
    <property type="project" value="UniProtKB-KW"/>
</dbReference>
<comment type="caution">
    <text evidence="8">The sequence shown here is derived from an EMBL/GenBank/DDBJ whole genome shotgun (WGS) entry which is preliminary data.</text>
</comment>
<accession>A0AAV6WEA1</accession>
<keyword evidence="4" id="KW-0493">Microtubule</keyword>
<evidence type="ECO:0000259" key="7">
    <source>
        <dbReference type="Pfam" id="PF06886"/>
    </source>
</evidence>
<feature type="compositionally biased region" description="Basic and acidic residues" evidence="6">
    <location>
        <begin position="181"/>
        <end position="202"/>
    </location>
</feature>
<gene>
    <name evidence="8" type="ORF">BUALT_Bualt17G0108400</name>
</gene>
<feature type="compositionally biased region" description="Basic and acidic residues" evidence="6">
    <location>
        <begin position="262"/>
        <end position="284"/>
    </location>
</feature>
<feature type="compositionally biased region" description="Basic and acidic residues" evidence="6">
    <location>
        <begin position="434"/>
        <end position="443"/>
    </location>
</feature>
<dbReference type="Proteomes" id="UP000826271">
    <property type="component" value="Unassembled WGS sequence"/>
</dbReference>
<evidence type="ECO:0000256" key="2">
    <source>
        <dbReference type="ARBA" id="ARBA00005885"/>
    </source>
</evidence>
<feature type="compositionally biased region" description="Polar residues" evidence="6">
    <location>
        <begin position="216"/>
        <end position="225"/>
    </location>
</feature>
<comment type="similarity">
    <text evidence="2">Belongs to the TPX2 family.</text>
</comment>
<evidence type="ECO:0000256" key="1">
    <source>
        <dbReference type="ARBA" id="ARBA00004245"/>
    </source>
</evidence>
<dbReference type="PANTHER" id="PTHR47067:SF6">
    <property type="entry name" value="PROTEIN WVD2-LIKE 7"/>
    <property type="match status" value="1"/>
</dbReference>
<feature type="region of interest" description="Disordered" evidence="6">
    <location>
        <begin position="348"/>
        <end position="464"/>
    </location>
</feature>
<dbReference type="InterPro" id="IPR044216">
    <property type="entry name" value="WDL7"/>
</dbReference>
<sequence>MAGEIEEPIRLDSQGDSIHSGSISFGRFESEALCWERRSSFSHNRYLEEVERCSKPGSVIEKKAYFEAHFRKKGILSLLSSESHNDTDYQTSENDVMEKTRYDEEPSDINGETRYDEDEGIECGSESFGATISKPRIEHSCKIADNTNVIPEHGGIEAAKLDMTIDLLFDNHATGENSDASSKDQRVSSPKEKILTESESMKPRLAPRVSVEQSKRYISSKASKTSGKKPNKTVHNVPLKSKAENNTSEAAVKNKFPLHKTPKSEPGSKAKEVNEIKRVGEKSRNRITTEPQTSTLRKFDMKLEEKKHAEAKVHQLKTKTQVKTEAEIKQLRTSINFKATPMPSFYRGALRETDRNKGIASNVKPRKLRTKSSSTGTDNAILISEPPINTYPQQASGVTSCNSTVTSESSPSSPAAETSNNQTSQARKNILVNGKKEKPKEKLTSLNKHKTPEGNKLHKGKRMA</sequence>
<feature type="region of interest" description="Disordered" evidence="6">
    <location>
        <begin position="175"/>
        <end position="295"/>
    </location>
</feature>